<name>A0A2I0IMB6_PUNGR</name>
<gene>
    <name evidence="1" type="ORF">CRG98_034458</name>
</gene>
<proteinExistence type="predicted"/>
<organism evidence="1 2">
    <name type="scientific">Punica granatum</name>
    <name type="common">Pomegranate</name>
    <dbReference type="NCBI Taxonomy" id="22663"/>
    <lineage>
        <taxon>Eukaryota</taxon>
        <taxon>Viridiplantae</taxon>
        <taxon>Streptophyta</taxon>
        <taxon>Embryophyta</taxon>
        <taxon>Tracheophyta</taxon>
        <taxon>Spermatophyta</taxon>
        <taxon>Magnoliopsida</taxon>
        <taxon>eudicotyledons</taxon>
        <taxon>Gunneridae</taxon>
        <taxon>Pentapetalae</taxon>
        <taxon>rosids</taxon>
        <taxon>malvids</taxon>
        <taxon>Myrtales</taxon>
        <taxon>Lythraceae</taxon>
        <taxon>Punica</taxon>
    </lineage>
</organism>
<dbReference type="EMBL" id="PGOL01002776">
    <property type="protein sequence ID" value="PKI45154.1"/>
    <property type="molecule type" value="Genomic_DNA"/>
</dbReference>
<protein>
    <submittedName>
        <fullName evidence="1">Uncharacterized protein</fullName>
    </submittedName>
</protein>
<reference evidence="1 2" key="1">
    <citation type="submission" date="2017-11" db="EMBL/GenBank/DDBJ databases">
        <title>De-novo sequencing of pomegranate (Punica granatum L.) genome.</title>
        <authorList>
            <person name="Akparov Z."/>
            <person name="Amiraslanov A."/>
            <person name="Hajiyeva S."/>
            <person name="Abbasov M."/>
            <person name="Kaur K."/>
            <person name="Hamwieh A."/>
            <person name="Solovyev V."/>
            <person name="Salamov A."/>
            <person name="Braich B."/>
            <person name="Kosarev P."/>
            <person name="Mahmoud A."/>
            <person name="Hajiyev E."/>
            <person name="Babayeva S."/>
            <person name="Izzatullayeva V."/>
            <person name="Mammadov A."/>
            <person name="Mammadov A."/>
            <person name="Sharifova S."/>
            <person name="Ojaghi J."/>
            <person name="Eynullazada K."/>
            <person name="Bayramov B."/>
            <person name="Abdulazimova A."/>
            <person name="Shahmuradov I."/>
        </authorList>
    </citation>
    <scope>NUCLEOTIDE SEQUENCE [LARGE SCALE GENOMIC DNA]</scope>
    <source>
        <strain evidence="2">cv. AG2017</strain>
        <tissue evidence="1">Leaf</tissue>
    </source>
</reference>
<comment type="caution">
    <text evidence="1">The sequence shown here is derived from an EMBL/GenBank/DDBJ whole genome shotgun (WGS) entry which is preliminary data.</text>
</comment>
<accession>A0A2I0IMB6</accession>
<evidence type="ECO:0000313" key="2">
    <source>
        <dbReference type="Proteomes" id="UP000233551"/>
    </source>
</evidence>
<sequence>MVMQKRKAEKEWRLRLSEGQVLLLCVCFQTQTDTETEREWSSGMCLRVSDTLQWRDFREKEGRRRRTSFNGKDLRICCSCSDTSPSMLPLHGGLNLGPVRGKPDCLTADWASAAAASGLSRPI</sequence>
<dbReference type="AlphaFoldDB" id="A0A2I0IMB6"/>
<keyword evidence="2" id="KW-1185">Reference proteome</keyword>
<evidence type="ECO:0000313" key="1">
    <source>
        <dbReference type="EMBL" id="PKI45154.1"/>
    </source>
</evidence>
<dbReference type="Proteomes" id="UP000233551">
    <property type="component" value="Unassembled WGS sequence"/>
</dbReference>